<dbReference type="Gene3D" id="3.10.450.50">
    <property type="match status" value="1"/>
</dbReference>
<accession>E8N3V8</accession>
<reference evidence="2 3" key="1">
    <citation type="submission" date="2010-12" db="EMBL/GenBank/DDBJ databases">
        <title>Whole genome sequence of Anaerolinea thermophila UNI-1.</title>
        <authorList>
            <person name="Narita-Yamada S."/>
            <person name="Kishi E."/>
            <person name="Watanabe Y."/>
            <person name="Takasaki K."/>
            <person name="Ankai A."/>
            <person name="Oguchi A."/>
            <person name="Fukui S."/>
            <person name="Takahashi M."/>
            <person name="Yashiro I."/>
            <person name="Hosoyama A."/>
            <person name="Sekiguchi Y."/>
            <person name="Hanada S."/>
            <person name="Fujita N."/>
        </authorList>
    </citation>
    <scope>NUCLEOTIDE SEQUENCE [LARGE SCALE GENOMIC DNA]</scope>
    <source>
        <strain evidence="3">DSM 14523 / JCM 11388 / NBRC 100420 / UNI-1</strain>
    </source>
</reference>
<evidence type="ECO:0000313" key="3">
    <source>
        <dbReference type="Proteomes" id="UP000008922"/>
    </source>
</evidence>
<dbReference type="STRING" id="926569.ANT_10880"/>
<evidence type="ECO:0000259" key="1">
    <source>
        <dbReference type="Pfam" id="PF12680"/>
    </source>
</evidence>
<feature type="domain" description="SnoaL-like" evidence="1">
    <location>
        <begin position="265"/>
        <end position="362"/>
    </location>
</feature>
<protein>
    <recommendedName>
        <fullName evidence="1">SnoaL-like domain-containing protein</fullName>
    </recommendedName>
</protein>
<dbReference type="InterPro" id="IPR032710">
    <property type="entry name" value="NTF2-like_dom_sf"/>
</dbReference>
<dbReference type="eggNOG" id="COG3409">
    <property type="taxonomic scope" value="Bacteria"/>
</dbReference>
<keyword evidence="3" id="KW-1185">Reference proteome</keyword>
<dbReference type="InterPro" id="IPR037401">
    <property type="entry name" value="SnoaL-like"/>
</dbReference>
<dbReference type="SUPFAM" id="SSF54427">
    <property type="entry name" value="NTF2-like"/>
    <property type="match status" value="1"/>
</dbReference>
<sequence>MNLRGKGFYLWNIPNCEKGNVQAIAEEAQKAGLTHVLIKIADRFYPHNMSKDGKEDYVPPLVEALHARGIQAWGWQYIYGFEPIPEAQIAIRRLSQLHLDGFVIDAEEQYKLPGRKIAAQKYLGELRSHFPDLTLGFSSYRFPKLHASLPWEVFLSQVQVIMPQVYWEQAHNPAAQLHRCLMEYRNLQPAAPIIPTGAAYKWGGWRPTPQDIQEFLQAVEENELPGCNFWGWEFCRRDLPELWEVIAHHHRAPAPQPAPPSKDIIEALFEALNQQDIHRLLLLYHPAAVHVKALRTDQGHPAIERWYRYFLNDLLPQARYTLTSLHSQGNLRFFKWKASSPRGEVQEGTDTVHLFNDRILYHASNFQITHPTVSVAVESQALHPS</sequence>
<dbReference type="AlphaFoldDB" id="E8N3V8"/>
<dbReference type="InParanoid" id="E8N3V8"/>
<gene>
    <name evidence="2" type="ordered locus">ANT_10880</name>
</gene>
<dbReference type="OrthoDB" id="1877836at2"/>
<organism evidence="2 3">
    <name type="scientific">Anaerolinea thermophila (strain DSM 14523 / JCM 11388 / NBRC 100420 / UNI-1)</name>
    <dbReference type="NCBI Taxonomy" id="926569"/>
    <lineage>
        <taxon>Bacteria</taxon>
        <taxon>Bacillati</taxon>
        <taxon>Chloroflexota</taxon>
        <taxon>Anaerolineae</taxon>
        <taxon>Anaerolineales</taxon>
        <taxon>Anaerolineaceae</taxon>
        <taxon>Anaerolinea</taxon>
    </lineage>
</organism>
<proteinExistence type="predicted"/>
<dbReference type="KEGG" id="atm:ANT_10880"/>
<dbReference type="RefSeq" id="WP_013559512.1">
    <property type="nucleotide sequence ID" value="NC_014960.1"/>
</dbReference>
<dbReference type="Pfam" id="PF12680">
    <property type="entry name" value="SnoaL_2"/>
    <property type="match status" value="1"/>
</dbReference>
<evidence type="ECO:0000313" key="2">
    <source>
        <dbReference type="EMBL" id="BAJ63122.1"/>
    </source>
</evidence>
<name>E8N3V8_ANATU</name>
<dbReference type="EMBL" id="AP012029">
    <property type="protein sequence ID" value="BAJ63122.1"/>
    <property type="molecule type" value="Genomic_DNA"/>
</dbReference>
<dbReference type="Proteomes" id="UP000008922">
    <property type="component" value="Chromosome"/>
</dbReference>
<dbReference type="HOGENOM" id="CLU_716968_0_0_0"/>